<feature type="region of interest" description="Disordered" evidence="5">
    <location>
        <begin position="189"/>
        <end position="214"/>
    </location>
</feature>
<organism evidence="7 8">
    <name type="scientific">Eiseniibacteriota bacterium</name>
    <dbReference type="NCBI Taxonomy" id="2212470"/>
    <lineage>
        <taxon>Bacteria</taxon>
        <taxon>Candidatus Eiseniibacteriota</taxon>
    </lineage>
</organism>
<dbReference type="PANTHER" id="PTHR46233:SF3">
    <property type="entry name" value="HYDROXYACYLGLUTATHIONE HYDROLASE GLOC"/>
    <property type="match status" value="1"/>
</dbReference>
<dbReference type="GO" id="GO:0016787">
    <property type="term" value="F:hydrolase activity"/>
    <property type="evidence" value="ECO:0007669"/>
    <property type="project" value="UniProtKB-KW"/>
</dbReference>
<name>A0A538TGE2_UNCEI</name>
<dbReference type="Proteomes" id="UP000316609">
    <property type="component" value="Unassembled WGS sequence"/>
</dbReference>
<dbReference type="SMART" id="SM00849">
    <property type="entry name" value="Lactamase_B"/>
    <property type="match status" value="1"/>
</dbReference>
<keyword evidence="2" id="KW-0479">Metal-binding</keyword>
<comment type="cofactor">
    <cofactor evidence="1">
        <name>Zn(2+)</name>
        <dbReference type="ChEBI" id="CHEBI:29105"/>
    </cofactor>
</comment>
<evidence type="ECO:0000313" key="7">
    <source>
        <dbReference type="EMBL" id="TMQ62687.1"/>
    </source>
</evidence>
<reference evidence="7 8" key="1">
    <citation type="journal article" date="2019" name="Nat. Microbiol.">
        <title>Mediterranean grassland soil C-N compound turnover is dependent on rainfall and depth, and is mediated by genomically divergent microorganisms.</title>
        <authorList>
            <person name="Diamond S."/>
            <person name="Andeer P.F."/>
            <person name="Li Z."/>
            <person name="Crits-Christoph A."/>
            <person name="Burstein D."/>
            <person name="Anantharaman K."/>
            <person name="Lane K.R."/>
            <person name="Thomas B.C."/>
            <person name="Pan C."/>
            <person name="Northen T.R."/>
            <person name="Banfield J.F."/>
        </authorList>
    </citation>
    <scope>NUCLEOTIDE SEQUENCE [LARGE SCALE GENOMIC DNA]</scope>
    <source>
        <strain evidence="7">WS_8</strain>
    </source>
</reference>
<comment type="caution">
    <text evidence="7">The sequence shown here is derived from an EMBL/GenBank/DDBJ whole genome shotgun (WGS) entry which is preliminary data.</text>
</comment>
<dbReference type="PANTHER" id="PTHR46233">
    <property type="entry name" value="HYDROXYACYLGLUTATHIONE HYDROLASE GLOC"/>
    <property type="match status" value="1"/>
</dbReference>
<keyword evidence="4" id="KW-0862">Zinc</keyword>
<feature type="domain" description="Metallo-beta-lactamase" evidence="6">
    <location>
        <begin position="14"/>
        <end position="191"/>
    </location>
</feature>
<dbReference type="InterPro" id="IPR051453">
    <property type="entry name" value="MBL_Glyoxalase_II"/>
</dbReference>
<evidence type="ECO:0000256" key="3">
    <source>
        <dbReference type="ARBA" id="ARBA00022801"/>
    </source>
</evidence>
<evidence type="ECO:0000256" key="4">
    <source>
        <dbReference type="ARBA" id="ARBA00022833"/>
    </source>
</evidence>
<sequence length="214" mass="22681">MAVEWQRFVLGPFETNAYLVRCAGTREAAVLDVGFEPEVVLRAIRAGGLSVRHLLLTHAHYDHVAGMRAMQEAVGAPCWLHPDDGPLLAALAQQGAAFGLPDAAAPETMQWLEDGQTLSLGAESLSVLHTPGHSPGSVTFRSGDTLWVGDLLFQGSVGRTDLPGGSFEALARSVRSRLFPLGDSIQVLPGHGPETTLGAERRSNPFVGDRVGAP</sequence>
<dbReference type="InterPro" id="IPR001279">
    <property type="entry name" value="Metallo-B-lactamas"/>
</dbReference>
<dbReference type="AlphaFoldDB" id="A0A538TGE2"/>
<dbReference type="Gene3D" id="3.60.15.10">
    <property type="entry name" value="Ribonuclease Z/Hydroxyacylglutathione hydrolase-like"/>
    <property type="match status" value="1"/>
</dbReference>
<evidence type="ECO:0000256" key="5">
    <source>
        <dbReference type="SAM" id="MobiDB-lite"/>
    </source>
</evidence>
<evidence type="ECO:0000259" key="6">
    <source>
        <dbReference type="SMART" id="SM00849"/>
    </source>
</evidence>
<protein>
    <submittedName>
        <fullName evidence="7">MBL fold metallo-hydrolase</fullName>
    </submittedName>
</protein>
<dbReference type="InterPro" id="IPR036866">
    <property type="entry name" value="RibonucZ/Hydroxyglut_hydro"/>
</dbReference>
<keyword evidence="3 7" id="KW-0378">Hydrolase</keyword>
<dbReference type="Pfam" id="PF00753">
    <property type="entry name" value="Lactamase_B"/>
    <property type="match status" value="1"/>
</dbReference>
<dbReference type="GO" id="GO:0046872">
    <property type="term" value="F:metal ion binding"/>
    <property type="evidence" value="ECO:0007669"/>
    <property type="project" value="UniProtKB-KW"/>
</dbReference>
<dbReference type="EMBL" id="VBOY01000125">
    <property type="protein sequence ID" value="TMQ62687.1"/>
    <property type="molecule type" value="Genomic_DNA"/>
</dbReference>
<gene>
    <name evidence="7" type="ORF">E6K78_11305</name>
</gene>
<evidence type="ECO:0000256" key="2">
    <source>
        <dbReference type="ARBA" id="ARBA00022723"/>
    </source>
</evidence>
<dbReference type="SUPFAM" id="SSF56281">
    <property type="entry name" value="Metallo-hydrolase/oxidoreductase"/>
    <property type="match status" value="1"/>
</dbReference>
<proteinExistence type="predicted"/>
<accession>A0A538TGE2</accession>
<evidence type="ECO:0000256" key="1">
    <source>
        <dbReference type="ARBA" id="ARBA00001947"/>
    </source>
</evidence>
<evidence type="ECO:0000313" key="8">
    <source>
        <dbReference type="Proteomes" id="UP000316609"/>
    </source>
</evidence>